<reference evidence="3" key="1">
    <citation type="submission" date="2014-09" db="EMBL/GenBank/DDBJ databases">
        <authorList>
            <person name="Magalhaes I.L.F."/>
            <person name="Oliveira U."/>
            <person name="Santos F.R."/>
            <person name="Vidigal T.H.D.A."/>
            <person name="Brescovit A.D."/>
            <person name="Santos A.J."/>
        </authorList>
    </citation>
    <scope>NUCLEOTIDE SEQUENCE</scope>
</reference>
<dbReference type="EMBL" id="GDHC01010834">
    <property type="protein sequence ID" value="JAQ07795.1"/>
    <property type="molecule type" value="Transcribed_RNA"/>
</dbReference>
<evidence type="ECO:0000256" key="1">
    <source>
        <dbReference type="SAM" id="MobiDB-lite"/>
    </source>
</evidence>
<gene>
    <name evidence="4" type="ORF">g.58123</name>
</gene>
<feature type="region of interest" description="Disordered" evidence="1">
    <location>
        <begin position="151"/>
        <end position="170"/>
    </location>
</feature>
<name>A0A0K8S312_LYGHE</name>
<protein>
    <submittedName>
        <fullName evidence="3">Uncharacterized protein</fullName>
    </submittedName>
</protein>
<accession>A0A0K8S312</accession>
<evidence type="ECO:0000313" key="4">
    <source>
        <dbReference type="EMBL" id="JAQ07795.1"/>
    </source>
</evidence>
<proteinExistence type="predicted"/>
<dbReference type="EMBL" id="GBRD01018150">
    <property type="protein sequence ID" value="JAG47677.1"/>
    <property type="molecule type" value="Transcribed_RNA"/>
</dbReference>
<dbReference type="AlphaFoldDB" id="A0A0K8S312"/>
<organism evidence="3">
    <name type="scientific">Lygus hesperus</name>
    <name type="common">Western plant bug</name>
    <dbReference type="NCBI Taxonomy" id="30085"/>
    <lineage>
        <taxon>Eukaryota</taxon>
        <taxon>Metazoa</taxon>
        <taxon>Ecdysozoa</taxon>
        <taxon>Arthropoda</taxon>
        <taxon>Hexapoda</taxon>
        <taxon>Insecta</taxon>
        <taxon>Pterygota</taxon>
        <taxon>Neoptera</taxon>
        <taxon>Paraneoptera</taxon>
        <taxon>Hemiptera</taxon>
        <taxon>Heteroptera</taxon>
        <taxon>Panheteroptera</taxon>
        <taxon>Cimicomorpha</taxon>
        <taxon>Miridae</taxon>
        <taxon>Mirini</taxon>
        <taxon>Lygus</taxon>
    </lineage>
</organism>
<sequence length="195" mass="22120">MCIRVLMLSPCFVLLRVPFSTPLPFSSVSPCVRRSWRTKTRTGESVTGRAEYRAYLEMLFLDPNRDYKQARMEEYRVTQIMERLRSLGPWEVKPWTEEAVSPIVGPRDVDPNRVDHWGSEQRRLGSSCSGNHLVVSPTRKTRVLDPFAGNKTCRPCGPPDDPPGLPAADRTMGDLLAQRHQAEDACWRAPPHHPG</sequence>
<evidence type="ECO:0000256" key="2">
    <source>
        <dbReference type="SAM" id="SignalP"/>
    </source>
</evidence>
<reference evidence="4" key="2">
    <citation type="journal article" date="2016" name="Gigascience">
        <title>De novo construction of an expanded transcriptome assembly for the western tarnished plant bug, Lygus hesperus.</title>
        <authorList>
            <person name="Tassone E.E."/>
            <person name="Geib S.M."/>
            <person name="Hall B."/>
            <person name="Fabrick J.A."/>
            <person name="Brent C.S."/>
            <person name="Hull J.J."/>
        </authorList>
    </citation>
    <scope>NUCLEOTIDE SEQUENCE</scope>
</reference>
<evidence type="ECO:0000313" key="3">
    <source>
        <dbReference type="EMBL" id="JAG47677.1"/>
    </source>
</evidence>
<feature type="signal peptide" evidence="2">
    <location>
        <begin position="1"/>
        <end position="22"/>
    </location>
</feature>
<feature type="chain" id="PRO_5015042021" evidence="2">
    <location>
        <begin position="23"/>
        <end position="195"/>
    </location>
</feature>
<feature type="compositionally biased region" description="Pro residues" evidence="1">
    <location>
        <begin position="156"/>
        <end position="165"/>
    </location>
</feature>
<keyword evidence="2" id="KW-0732">Signal</keyword>